<name>A0ABS8CGZ1_9RHOB</name>
<dbReference type="Pfam" id="PF13704">
    <property type="entry name" value="Glyco_tranf_2_4"/>
    <property type="match status" value="1"/>
</dbReference>
<dbReference type="RefSeq" id="WP_226933517.1">
    <property type="nucleotide sequence ID" value="NZ_JACDXX010000001.1"/>
</dbReference>
<protein>
    <submittedName>
        <fullName evidence="1">Glycosyltransferase family 2 protein</fullName>
    </submittedName>
</protein>
<comment type="caution">
    <text evidence="1">The sequence shown here is derived from an EMBL/GenBank/DDBJ whole genome shotgun (WGS) entry which is preliminary data.</text>
</comment>
<evidence type="ECO:0000313" key="1">
    <source>
        <dbReference type="EMBL" id="MCB5408644.1"/>
    </source>
</evidence>
<accession>A0ABS8CGZ1</accession>
<proteinExistence type="predicted"/>
<dbReference type="Proteomes" id="UP001198571">
    <property type="component" value="Unassembled WGS sequence"/>
</dbReference>
<dbReference type="EMBL" id="JACDXX010000001">
    <property type="protein sequence ID" value="MCB5408644.1"/>
    <property type="molecule type" value="Genomic_DNA"/>
</dbReference>
<keyword evidence="2" id="KW-1185">Reference proteome</keyword>
<evidence type="ECO:0000313" key="2">
    <source>
        <dbReference type="Proteomes" id="UP001198571"/>
    </source>
</evidence>
<reference evidence="1 2" key="1">
    <citation type="submission" date="2020-07" db="EMBL/GenBank/DDBJ databases">
        <title>Pseudogemmobacter sp. nov., isolated from poultry manure in Taiwan.</title>
        <authorList>
            <person name="Lin S.-Y."/>
            <person name="Tang Y.-S."/>
            <person name="Young C.-C."/>
        </authorList>
    </citation>
    <scope>NUCLEOTIDE SEQUENCE [LARGE SCALE GENOMIC DNA]</scope>
    <source>
        <strain evidence="1 2">CC-YST710</strain>
    </source>
</reference>
<sequence>MTRSAAPASLSRGAAAFGLVATVKAPAEQLLAFLTWHFDQGAAHISLYFDEPEDPAREICRRLAGPRELSLIACDGAHWARLKGRPDRHQNRQSKNAAHAYRASRLDWLGHIDGDELLLASPAPGQILGQLPQDQILCRAEPFEALHDPGLADDIFTARQFRGALKARHAALRSLVMGPYAAYLPEAMLSHSVGKAFFRCGIPGLSPRLHGAFMAGERLPGPPFQPGLQLLHFHAQDRAAWLRALPFRLTRGAYQYHPQLQLFLSSASPEEIAAFYDETQILTPQKARALREAGRLVETDLRLTARIATWKRGEGQ</sequence>
<organism evidence="1 2">
    <name type="scientific">Pseudogemmobacter faecipullorum</name>
    <dbReference type="NCBI Taxonomy" id="2755041"/>
    <lineage>
        <taxon>Bacteria</taxon>
        <taxon>Pseudomonadati</taxon>
        <taxon>Pseudomonadota</taxon>
        <taxon>Alphaproteobacteria</taxon>
        <taxon>Rhodobacterales</taxon>
        <taxon>Paracoccaceae</taxon>
        <taxon>Pseudogemmobacter</taxon>
    </lineage>
</organism>
<gene>
    <name evidence="1" type="ORF">H0485_01300</name>
</gene>